<dbReference type="CDD" id="cd01449">
    <property type="entry name" value="TST_Repeat_2"/>
    <property type="match status" value="1"/>
</dbReference>
<proteinExistence type="predicted"/>
<dbReference type="SUPFAM" id="SSF52821">
    <property type="entry name" value="Rhodanese/Cell cycle control phosphatase"/>
    <property type="match status" value="2"/>
</dbReference>
<dbReference type="InterPro" id="IPR045078">
    <property type="entry name" value="TST/MPST-like"/>
</dbReference>
<dbReference type="RefSeq" id="WP_248145570.1">
    <property type="nucleotide sequence ID" value="NZ_BAAAOF010000002.1"/>
</dbReference>
<evidence type="ECO:0000256" key="2">
    <source>
        <dbReference type="ARBA" id="ARBA00022737"/>
    </source>
</evidence>
<dbReference type="Pfam" id="PF00581">
    <property type="entry name" value="Rhodanese"/>
    <property type="match status" value="2"/>
</dbReference>
<accession>A0ABP5AMF6</accession>
<sequence>MSRLISAAQLADLMAARNPVRLLDVRWSLAETNGRSAYLSGHIPGAVWVDLENELSRPGEPDEGRHPLPSQEDLQASARRWGLRGDEAVVAYDAGTGLGAARAWWLLSRAGVDVRVLDGGLAAWRRAGGRLESGEVVIAPGTVELESEDAGVLTMDQAAALPSIGVLIDARASERYRGEVEPIDPIAGHIPGAISVPSTTLLDEEGRVKDHAALRTLFAEVGIIGDQPVGVYCGSGLTAAQVVLVLSELRIDASLFPGSWSAWSNSPGRAVERSPSQEAG</sequence>
<dbReference type="EMBL" id="BAAAOF010000002">
    <property type="protein sequence ID" value="GAA1917497.1"/>
    <property type="molecule type" value="Genomic_DNA"/>
</dbReference>
<comment type="caution">
    <text evidence="4">The sequence shown here is derived from an EMBL/GenBank/DDBJ whole genome shotgun (WGS) entry which is preliminary data.</text>
</comment>
<evidence type="ECO:0000256" key="1">
    <source>
        <dbReference type="ARBA" id="ARBA00022679"/>
    </source>
</evidence>
<dbReference type="InterPro" id="IPR036873">
    <property type="entry name" value="Rhodanese-like_dom_sf"/>
</dbReference>
<keyword evidence="5" id="KW-1185">Reference proteome</keyword>
<dbReference type="InterPro" id="IPR001763">
    <property type="entry name" value="Rhodanese-like_dom"/>
</dbReference>
<dbReference type="CDD" id="cd01448">
    <property type="entry name" value="TST_Repeat_1"/>
    <property type="match status" value="1"/>
</dbReference>
<evidence type="ECO:0000259" key="3">
    <source>
        <dbReference type="PROSITE" id="PS50206"/>
    </source>
</evidence>
<name>A0ABP5AMF6_9MICO</name>
<dbReference type="Gene3D" id="3.40.250.10">
    <property type="entry name" value="Rhodanese-like domain"/>
    <property type="match status" value="2"/>
</dbReference>
<gene>
    <name evidence="4" type="ORF">GCM10009775_07400</name>
</gene>
<reference evidence="5" key="1">
    <citation type="journal article" date="2019" name="Int. J. Syst. Evol. Microbiol.">
        <title>The Global Catalogue of Microorganisms (GCM) 10K type strain sequencing project: providing services to taxonomists for standard genome sequencing and annotation.</title>
        <authorList>
            <consortium name="The Broad Institute Genomics Platform"/>
            <consortium name="The Broad Institute Genome Sequencing Center for Infectious Disease"/>
            <person name="Wu L."/>
            <person name="Ma J."/>
        </authorList>
    </citation>
    <scope>NUCLEOTIDE SEQUENCE [LARGE SCALE GENOMIC DNA]</scope>
    <source>
        <strain evidence="5">JCM 14900</strain>
    </source>
</reference>
<organism evidence="4 5">
    <name type="scientific">Microbacterium aoyamense</name>
    <dbReference type="NCBI Taxonomy" id="344166"/>
    <lineage>
        <taxon>Bacteria</taxon>
        <taxon>Bacillati</taxon>
        <taxon>Actinomycetota</taxon>
        <taxon>Actinomycetes</taxon>
        <taxon>Micrococcales</taxon>
        <taxon>Microbacteriaceae</taxon>
        <taxon>Microbacterium</taxon>
    </lineage>
</organism>
<keyword evidence="1" id="KW-0808">Transferase</keyword>
<feature type="domain" description="Rhodanese" evidence="3">
    <location>
        <begin position="16"/>
        <end position="133"/>
    </location>
</feature>
<dbReference type="PROSITE" id="PS00380">
    <property type="entry name" value="RHODANESE_1"/>
    <property type="match status" value="1"/>
</dbReference>
<dbReference type="PANTHER" id="PTHR11364">
    <property type="entry name" value="THIOSULFATE SULFERTANSFERASE"/>
    <property type="match status" value="1"/>
</dbReference>
<keyword evidence="2" id="KW-0677">Repeat</keyword>
<dbReference type="InterPro" id="IPR001307">
    <property type="entry name" value="Thiosulphate_STrfase_CS"/>
</dbReference>
<evidence type="ECO:0000313" key="5">
    <source>
        <dbReference type="Proteomes" id="UP001501343"/>
    </source>
</evidence>
<evidence type="ECO:0000313" key="4">
    <source>
        <dbReference type="EMBL" id="GAA1917497.1"/>
    </source>
</evidence>
<feature type="domain" description="Rhodanese" evidence="3">
    <location>
        <begin position="166"/>
        <end position="272"/>
    </location>
</feature>
<dbReference type="PANTHER" id="PTHR11364:SF27">
    <property type="entry name" value="SULFURTRANSFERASE"/>
    <property type="match status" value="1"/>
</dbReference>
<dbReference type="Proteomes" id="UP001501343">
    <property type="component" value="Unassembled WGS sequence"/>
</dbReference>
<dbReference type="SMART" id="SM00450">
    <property type="entry name" value="RHOD"/>
    <property type="match status" value="2"/>
</dbReference>
<dbReference type="PROSITE" id="PS50206">
    <property type="entry name" value="RHODANESE_3"/>
    <property type="match status" value="2"/>
</dbReference>
<protein>
    <submittedName>
        <fullName evidence="4">Sulfurtransferase</fullName>
    </submittedName>
</protein>